<dbReference type="Proteomes" id="UP001373714">
    <property type="component" value="Unassembled WGS sequence"/>
</dbReference>
<gene>
    <name evidence="1" type="ORF">TWF730_006304</name>
</gene>
<organism evidence="1 2">
    <name type="scientific">Orbilia blumenaviensis</name>
    <dbReference type="NCBI Taxonomy" id="1796055"/>
    <lineage>
        <taxon>Eukaryota</taxon>
        <taxon>Fungi</taxon>
        <taxon>Dikarya</taxon>
        <taxon>Ascomycota</taxon>
        <taxon>Pezizomycotina</taxon>
        <taxon>Orbiliomycetes</taxon>
        <taxon>Orbiliales</taxon>
        <taxon>Orbiliaceae</taxon>
        <taxon>Orbilia</taxon>
    </lineage>
</organism>
<protein>
    <submittedName>
        <fullName evidence="1">Uncharacterized protein</fullName>
    </submittedName>
</protein>
<dbReference type="EMBL" id="JAVHNS010000003">
    <property type="protein sequence ID" value="KAK6360151.1"/>
    <property type="molecule type" value="Genomic_DNA"/>
</dbReference>
<evidence type="ECO:0000313" key="2">
    <source>
        <dbReference type="Proteomes" id="UP001373714"/>
    </source>
</evidence>
<comment type="caution">
    <text evidence="1">The sequence shown here is derived from an EMBL/GenBank/DDBJ whole genome shotgun (WGS) entry which is preliminary data.</text>
</comment>
<dbReference type="AlphaFoldDB" id="A0AAV9VDT9"/>
<reference evidence="1 2" key="1">
    <citation type="submission" date="2019-10" db="EMBL/GenBank/DDBJ databases">
        <authorList>
            <person name="Palmer J.M."/>
        </authorList>
    </citation>
    <scope>NUCLEOTIDE SEQUENCE [LARGE SCALE GENOMIC DNA]</scope>
    <source>
        <strain evidence="1 2">TWF730</strain>
    </source>
</reference>
<keyword evidence="2" id="KW-1185">Reference proteome</keyword>
<accession>A0AAV9VDT9</accession>
<name>A0AAV9VDT9_9PEZI</name>
<evidence type="ECO:0000313" key="1">
    <source>
        <dbReference type="EMBL" id="KAK6360151.1"/>
    </source>
</evidence>
<proteinExistence type="predicted"/>
<sequence length="171" mass="18786">MSPVICRLTTLFSKLTSNGKSKHTILSQEDEDLLSTLFSQRVLKMFEHSHLFLTFASVLSPPPSTSTTTTTTGSGPEGHEFLKNDDKVIELARKNVKEYEKMNGRVHDAGKLERCLTVEVGLKGVVVSGYIKWKRDSALGGMGFDGAEWNEEWVGEVGGVEGALAEILENL</sequence>